<accession>A0ABT2ADC4</accession>
<dbReference type="PANTHER" id="PTHR40115:SF1">
    <property type="entry name" value="INNER MEMBRANE PROTEIN WITH PEPSY TM HELIX"/>
    <property type="match status" value="1"/>
</dbReference>
<proteinExistence type="predicted"/>
<dbReference type="InterPro" id="IPR032307">
    <property type="entry name" value="PepSY_TM-like_2"/>
</dbReference>
<evidence type="ECO:0000313" key="2">
    <source>
        <dbReference type="EMBL" id="MCS0592147.1"/>
    </source>
</evidence>
<feature type="transmembrane region" description="Helical" evidence="1">
    <location>
        <begin position="172"/>
        <end position="192"/>
    </location>
</feature>
<evidence type="ECO:0000313" key="3">
    <source>
        <dbReference type="Proteomes" id="UP001205560"/>
    </source>
</evidence>
<name>A0ABT2ADC4_9BURK</name>
<dbReference type="Proteomes" id="UP001205560">
    <property type="component" value="Unassembled WGS sequence"/>
</dbReference>
<reference evidence="2 3" key="1">
    <citation type="submission" date="2022-08" db="EMBL/GenBank/DDBJ databases">
        <title>Reclassification of Massilia species as members of the genera Telluria, Duganella, Pseudoduganella, Mokoshia gen. nov. and Zemynaea gen. nov. using orthogonal and non-orthogonal genome-based approaches.</title>
        <authorList>
            <person name="Bowman J.P."/>
        </authorList>
    </citation>
    <scope>NUCLEOTIDE SEQUENCE [LARGE SCALE GENOMIC DNA]</scope>
    <source>
        <strain evidence="2 3">LMG 28164</strain>
    </source>
</reference>
<keyword evidence="1" id="KW-0472">Membrane</keyword>
<sequence>MHGWIGLWGAVLGLLFGSTGILLNHRAVLRIPAAQSQESTVQIPLPSPAPADPQALAAWLKRSLKLPPDPARVKSEPARPVAWGDHAVVQPARWSASFTSPTGAVQAEYWVGNSYVTLKRSENNVFATLTNLHKGVGMSVGWILLVDTLAGSIILLSLSGVVLWMLTNRRRTVGIAIASVSLLLAGGVALAAL</sequence>
<organism evidence="2 3">
    <name type="scientific">Massilia norwichensis</name>
    <dbReference type="NCBI Taxonomy" id="1442366"/>
    <lineage>
        <taxon>Bacteria</taxon>
        <taxon>Pseudomonadati</taxon>
        <taxon>Pseudomonadota</taxon>
        <taxon>Betaproteobacteria</taxon>
        <taxon>Burkholderiales</taxon>
        <taxon>Oxalobacteraceae</taxon>
        <taxon>Telluria group</taxon>
        <taxon>Massilia</taxon>
    </lineage>
</organism>
<keyword evidence="1" id="KW-1133">Transmembrane helix</keyword>
<comment type="caution">
    <text evidence="2">The sequence shown here is derived from an EMBL/GenBank/DDBJ whole genome shotgun (WGS) entry which is preliminary data.</text>
</comment>
<dbReference type="EMBL" id="JANUGX010000037">
    <property type="protein sequence ID" value="MCS0592147.1"/>
    <property type="molecule type" value="Genomic_DNA"/>
</dbReference>
<gene>
    <name evidence="2" type="ORF">NX782_23440</name>
</gene>
<keyword evidence="3" id="KW-1185">Reference proteome</keyword>
<feature type="transmembrane region" description="Helical" evidence="1">
    <location>
        <begin position="142"/>
        <end position="166"/>
    </location>
</feature>
<evidence type="ECO:0000256" key="1">
    <source>
        <dbReference type="SAM" id="Phobius"/>
    </source>
</evidence>
<dbReference type="PANTHER" id="PTHR40115">
    <property type="entry name" value="INNER MEMBRANE PROTEIN WITH PEPSY TM HELIX"/>
    <property type="match status" value="1"/>
</dbReference>
<keyword evidence="1" id="KW-0812">Transmembrane</keyword>
<dbReference type="Pfam" id="PF16357">
    <property type="entry name" value="PepSY_TM_like_2"/>
    <property type="match status" value="1"/>
</dbReference>
<protein>
    <submittedName>
        <fullName evidence="2">PepSY-associated TM helix domain-containing protein</fullName>
    </submittedName>
</protein>
<feature type="transmembrane region" description="Helical" evidence="1">
    <location>
        <begin position="6"/>
        <end position="23"/>
    </location>
</feature>